<keyword evidence="2" id="KW-0472">Membrane</keyword>
<evidence type="ECO:0000256" key="2">
    <source>
        <dbReference type="RuleBase" id="RU362097"/>
    </source>
</evidence>
<dbReference type="Gene3D" id="2.20.200.10">
    <property type="entry name" value="Outer membrane efflux proteins (OEP)"/>
    <property type="match status" value="1"/>
</dbReference>
<dbReference type="Proteomes" id="UP000247811">
    <property type="component" value="Unassembled WGS sequence"/>
</dbReference>
<keyword evidence="2" id="KW-1134">Transmembrane beta strand</keyword>
<evidence type="ECO:0000256" key="1">
    <source>
        <dbReference type="ARBA" id="ARBA00007613"/>
    </source>
</evidence>
<sequence length="476" mass="50752">MHAHMESPSLPRRIVLALVAGLLGACAMTPAPLPEPAPPPASRWQATLPHQGSPGELALWWARLNDPVLPLLIAQAQTAHPAIAQTLARLRQARAAQRSTRAEAGPRLDGSAQLGRASNSGTSFIALTQASVGADATWEVDLFGAVRQRQTAARARADQAEYGWHDARVSLAADLAGVYVELRHGEQLLRLLEQESQSLGTLEDLTRRRAEVGFESPANARLAAASAAQARERVTAQRALNDLSIKTLVLLTTLPETDLSQRLAERHAELPGATPFGLPVLPAAVLAQRPDIAAAESELQASAAEVGVAEAARWPRLTINGSLGLGLVRLGGDTSDAMTWGFGPTLTLPLLDGGRGVAQVDAARARYDEARAGYELRLRTAVREVEQALVRITARQAREADSRLAAEGLRAFHATTLERMRLGAANLIEVEEARRQALSAEAAVLGLQREELDAWIALYRAAGGGWNASPPNSASR</sequence>
<dbReference type="GO" id="GO:0005886">
    <property type="term" value="C:plasma membrane"/>
    <property type="evidence" value="ECO:0007669"/>
    <property type="project" value="UniProtKB-SubCell"/>
</dbReference>
<dbReference type="NCBIfam" id="TIGR01845">
    <property type="entry name" value="outer_NodT"/>
    <property type="match status" value="1"/>
</dbReference>
<accession>A0A318HCT3</accession>
<dbReference type="InterPro" id="IPR003423">
    <property type="entry name" value="OMP_efflux"/>
</dbReference>
<dbReference type="AlphaFoldDB" id="A0A318HCT3"/>
<dbReference type="InterPro" id="IPR010131">
    <property type="entry name" value="MdtP/NodT-like"/>
</dbReference>
<proteinExistence type="inferred from homology"/>
<name>A0A318HCT3_9BURK</name>
<dbReference type="EMBL" id="QJJS01000002">
    <property type="protein sequence ID" value="PXW98785.1"/>
    <property type="molecule type" value="Genomic_DNA"/>
</dbReference>
<keyword evidence="4" id="KW-1185">Reference proteome</keyword>
<dbReference type="PANTHER" id="PTHR30203:SF32">
    <property type="entry name" value="CATION EFFLUX SYSTEM PROTEIN CUSC"/>
    <property type="match status" value="1"/>
</dbReference>
<dbReference type="SUPFAM" id="SSF56954">
    <property type="entry name" value="Outer membrane efflux proteins (OEP)"/>
    <property type="match status" value="1"/>
</dbReference>
<keyword evidence="2" id="KW-0812">Transmembrane</keyword>
<keyword evidence="2 3" id="KW-0449">Lipoprotein</keyword>
<dbReference type="GO" id="GO:0015562">
    <property type="term" value="F:efflux transmembrane transporter activity"/>
    <property type="evidence" value="ECO:0007669"/>
    <property type="project" value="InterPro"/>
</dbReference>
<dbReference type="Pfam" id="PF02321">
    <property type="entry name" value="OEP"/>
    <property type="match status" value="2"/>
</dbReference>
<comment type="caution">
    <text evidence="3">The sequence shown here is derived from an EMBL/GenBank/DDBJ whole genome shotgun (WGS) entry which is preliminary data.</text>
</comment>
<keyword evidence="2" id="KW-0564">Palmitate</keyword>
<gene>
    <name evidence="3" type="ORF">C7444_102276</name>
</gene>
<comment type="similarity">
    <text evidence="1 2">Belongs to the outer membrane factor (OMF) (TC 1.B.17) family.</text>
</comment>
<organism evidence="3 4">
    <name type="scientific">Sphaerotilus hippei</name>
    <dbReference type="NCBI Taxonomy" id="744406"/>
    <lineage>
        <taxon>Bacteria</taxon>
        <taxon>Pseudomonadati</taxon>
        <taxon>Pseudomonadota</taxon>
        <taxon>Betaproteobacteria</taxon>
        <taxon>Burkholderiales</taxon>
        <taxon>Sphaerotilaceae</taxon>
        <taxon>Sphaerotilus</taxon>
    </lineage>
</organism>
<reference evidence="3 4" key="1">
    <citation type="submission" date="2018-05" db="EMBL/GenBank/DDBJ databases">
        <title>Genomic Encyclopedia of Type Strains, Phase IV (KMG-IV): sequencing the most valuable type-strain genomes for metagenomic binning, comparative biology and taxonomic classification.</title>
        <authorList>
            <person name="Goeker M."/>
        </authorList>
    </citation>
    <scope>NUCLEOTIDE SEQUENCE [LARGE SCALE GENOMIC DNA]</scope>
    <source>
        <strain evidence="3 4">DSM 566</strain>
    </source>
</reference>
<protein>
    <submittedName>
        <fullName evidence="3">NodT family efflux transporter outer membrane factor (OMF) lipoprotein</fullName>
    </submittedName>
</protein>
<evidence type="ECO:0000313" key="3">
    <source>
        <dbReference type="EMBL" id="PXW98785.1"/>
    </source>
</evidence>
<dbReference type="PANTHER" id="PTHR30203">
    <property type="entry name" value="OUTER MEMBRANE CATION EFFLUX PROTEIN"/>
    <property type="match status" value="1"/>
</dbReference>
<comment type="subcellular location">
    <subcellularLocation>
        <location evidence="2">Cell membrane</location>
        <topology evidence="2">Lipid-anchor</topology>
    </subcellularLocation>
</comment>
<evidence type="ECO:0000313" key="4">
    <source>
        <dbReference type="Proteomes" id="UP000247811"/>
    </source>
</evidence>
<dbReference type="Gene3D" id="1.20.1600.10">
    <property type="entry name" value="Outer membrane efflux proteins (OEP)"/>
    <property type="match status" value="1"/>
</dbReference>